<evidence type="ECO:0000313" key="2">
    <source>
        <dbReference type="Proteomes" id="UP000887575"/>
    </source>
</evidence>
<reference evidence="3" key="1">
    <citation type="submission" date="2024-02" db="UniProtKB">
        <authorList>
            <consortium name="WormBaseParasite"/>
        </authorList>
    </citation>
    <scope>IDENTIFICATION</scope>
</reference>
<dbReference type="WBParaSite" id="MBELARI_LOCUS14692">
    <property type="protein sequence ID" value="MBELARI_LOCUS14692"/>
    <property type="gene ID" value="MBELARI_LOCUS14692"/>
</dbReference>
<protein>
    <submittedName>
        <fullName evidence="3">Uncharacterized protein</fullName>
    </submittedName>
</protein>
<organism evidence="2 3">
    <name type="scientific">Mesorhabditis belari</name>
    <dbReference type="NCBI Taxonomy" id="2138241"/>
    <lineage>
        <taxon>Eukaryota</taxon>
        <taxon>Metazoa</taxon>
        <taxon>Ecdysozoa</taxon>
        <taxon>Nematoda</taxon>
        <taxon>Chromadorea</taxon>
        <taxon>Rhabditida</taxon>
        <taxon>Rhabditina</taxon>
        <taxon>Rhabditomorpha</taxon>
        <taxon>Rhabditoidea</taxon>
        <taxon>Rhabditidae</taxon>
        <taxon>Mesorhabditinae</taxon>
        <taxon>Mesorhabditis</taxon>
    </lineage>
</organism>
<proteinExistence type="predicted"/>
<dbReference type="AlphaFoldDB" id="A0AAF3EL16"/>
<feature type="region of interest" description="Disordered" evidence="1">
    <location>
        <begin position="468"/>
        <end position="491"/>
    </location>
</feature>
<keyword evidence="2" id="KW-1185">Reference proteome</keyword>
<feature type="region of interest" description="Disordered" evidence="1">
    <location>
        <begin position="646"/>
        <end position="670"/>
    </location>
</feature>
<sequence length="670" mass="74583">MSENVQPTKEEVQDLAKFVYTTTPPDADDPERCVFVFDARRAVTFAHGVHEKLLSKGTEITIYPARSRKDASAVSPVRMKVEYFSPYFNFVVLKTEDGAPTFQNNRPKSPILPRIGTKYTMIGFTRDGVFIKRNSVLAYLGEDTSAYMIGGSAGDESHSGAGLISNGHFLGLAVGRLKCDRAGKNLKERLDLVAQPVPYTCFVTGGFILDSLYSIGGPKLEGIELDEEEEMPSTSEARLTDGEPSTKSYEVQDLAKFLYTTTPPDADGPERCVFVFDERRAVTFAHGRHHEKLLSKGTEITIYPARNPENTENPISEVSPVRMKVECFSKHFDFLVLRTKDDEPTFRENRPEAPVFPHVGINYTMIGIAKYGFFVKRSAVLTYYEKHSSTRMIGGSNNVKGDSGAGMLSNGHFLGLALGRTCFNLAARSTNENICLAAQHVPYTTFVSGHFILDFLHLNESKREDVACDKEGEMPSTSEERSTDGKPPTKISKISKIHGVHEKLLSKGTEITIYPARSRKDASAVSPVRKHVERIDQKRCGSSYWRQLHNDRNYKRGAFIKGNSVLAHLREDSSAYMIERLEISNDHFLGLAVGRLKCNLADKNSKENLDLVAQPVPYTCFVTGGFILDSLYSIGDPKLEGIELDEEEEMPSTSEARLTDGEPSTKIFKM</sequence>
<accession>A0AAF3EL16</accession>
<dbReference type="Proteomes" id="UP000887575">
    <property type="component" value="Unassembled WGS sequence"/>
</dbReference>
<feature type="compositionally biased region" description="Basic and acidic residues" evidence="1">
    <location>
        <begin position="468"/>
        <end position="484"/>
    </location>
</feature>
<evidence type="ECO:0000313" key="3">
    <source>
        <dbReference type="WBParaSite" id="MBELARI_LOCUS14692"/>
    </source>
</evidence>
<name>A0AAF3EL16_9BILA</name>
<evidence type="ECO:0000256" key="1">
    <source>
        <dbReference type="SAM" id="MobiDB-lite"/>
    </source>
</evidence>